<keyword evidence="4" id="KW-0732">Signal</keyword>
<dbReference type="InParanoid" id="A0A7F5RAI9"/>
<keyword evidence="8" id="KW-1015">Disulfide bond</keyword>
<dbReference type="InterPro" id="IPR001254">
    <property type="entry name" value="Trypsin_dom"/>
</dbReference>
<dbReference type="AlphaFoldDB" id="A0A7F5RAI9"/>
<dbReference type="KEGG" id="apln:108745087"/>
<dbReference type="PROSITE" id="PS50240">
    <property type="entry name" value="TRYPSIN_DOM"/>
    <property type="match status" value="2"/>
</dbReference>
<evidence type="ECO:0000256" key="5">
    <source>
        <dbReference type="ARBA" id="ARBA00022801"/>
    </source>
</evidence>
<keyword evidence="9" id="KW-0812">Transmembrane</keyword>
<comment type="subcellular location">
    <subcellularLocation>
        <location evidence="1">Secreted</location>
    </subcellularLocation>
</comment>
<evidence type="ECO:0000256" key="9">
    <source>
        <dbReference type="SAM" id="Phobius"/>
    </source>
</evidence>
<dbReference type="InterPro" id="IPR009003">
    <property type="entry name" value="Peptidase_S1_PA"/>
</dbReference>
<keyword evidence="6" id="KW-0720">Serine protease</keyword>
<dbReference type="SUPFAM" id="SSF50494">
    <property type="entry name" value="Trypsin-like serine proteases"/>
    <property type="match status" value="2"/>
</dbReference>
<keyword evidence="9" id="KW-0472">Membrane</keyword>
<evidence type="ECO:0000256" key="2">
    <source>
        <dbReference type="ARBA" id="ARBA00022525"/>
    </source>
</evidence>
<evidence type="ECO:0000256" key="6">
    <source>
        <dbReference type="ARBA" id="ARBA00022825"/>
    </source>
</evidence>
<organism evidence="11 12">
    <name type="scientific">Agrilus planipennis</name>
    <name type="common">Emerald ash borer</name>
    <name type="synonym">Agrilus marcopoli</name>
    <dbReference type="NCBI Taxonomy" id="224129"/>
    <lineage>
        <taxon>Eukaryota</taxon>
        <taxon>Metazoa</taxon>
        <taxon>Ecdysozoa</taxon>
        <taxon>Arthropoda</taxon>
        <taxon>Hexapoda</taxon>
        <taxon>Insecta</taxon>
        <taxon>Pterygota</taxon>
        <taxon>Neoptera</taxon>
        <taxon>Endopterygota</taxon>
        <taxon>Coleoptera</taxon>
        <taxon>Polyphaga</taxon>
        <taxon>Elateriformia</taxon>
        <taxon>Buprestoidea</taxon>
        <taxon>Buprestidae</taxon>
        <taxon>Agrilinae</taxon>
        <taxon>Agrilus</taxon>
    </lineage>
</organism>
<keyword evidence="11" id="KW-1185">Reference proteome</keyword>
<dbReference type="InterPro" id="IPR001314">
    <property type="entry name" value="Peptidase_S1A"/>
</dbReference>
<dbReference type="FunFam" id="2.40.10.10:FF:000146">
    <property type="entry name" value="Serine protease 53"/>
    <property type="match status" value="1"/>
</dbReference>
<dbReference type="InterPro" id="IPR043504">
    <property type="entry name" value="Peptidase_S1_PA_chymotrypsin"/>
</dbReference>
<feature type="domain" description="Peptidase S1" evidence="10">
    <location>
        <begin position="23"/>
        <end position="256"/>
    </location>
</feature>
<evidence type="ECO:0000256" key="1">
    <source>
        <dbReference type="ARBA" id="ARBA00004613"/>
    </source>
</evidence>
<dbReference type="PANTHER" id="PTHR24252:SF7">
    <property type="entry name" value="HYALIN"/>
    <property type="match status" value="1"/>
</dbReference>
<dbReference type="GO" id="GO:0006508">
    <property type="term" value="P:proteolysis"/>
    <property type="evidence" value="ECO:0007669"/>
    <property type="project" value="UniProtKB-KW"/>
</dbReference>
<keyword evidence="3" id="KW-0645">Protease</keyword>
<dbReference type="CDD" id="cd00190">
    <property type="entry name" value="Tryp_SPc"/>
    <property type="match status" value="2"/>
</dbReference>
<dbReference type="SMART" id="SM00020">
    <property type="entry name" value="Tryp_SPc"/>
    <property type="match status" value="2"/>
</dbReference>
<sequence length="552" mass="59030">IFKIPHSKTGVIRGNLELDEGRIINGKPASKGQFPWQVGVFFDLPSGRRFCGGSLISSRWVLTAGHCAKNATNFVINLGSITTDNEELGRVTVYTNKSIVHENYDNRYLNNDVALIDLGVDIGSNDYIKPIHLPSKGEVVGVNEQLEVSGWGITNDSGTVVNRDLNFVKLYSISNEECLNSFSPRFVIESTLCAVGNTTESPCSGDSGGGLVKRQNGKSIHVGITSFVNDAGCSLGIPTGYSRTESYLDWISKHTGIKVLLQTKIAIVSVITIMNAGVLSLLFAVTVCALGAKVPYATPGFPEDVRKDTAKPEDRIINGNVASKGQFPWQAIVYFYLTDGRHICGGSLISSRYVLTAAHCARNALRFVVSLGSITTATEEQGRVTVYTNKSIVHENYNTANLNNDIALIDLGVDIGSNDHIKPIRLPSKGDVVGVNRQLEVSGWGIVSDSGTVASRNLNYVQLHSISNSACARLYGSSVIVSSTLCALGETIESTCSGDSGGGLIKRENGEATHVGVVSFVNDAGCSLGAPSGYVRTESYLDWISSHTGIPV</sequence>
<protein>
    <submittedName>
        <fullName evidence="12">Transmembrane protease serine 9-like</fullName>
    </submittedName>
</protein>
<dbReference type="OrthoDB" id="5597713at2759"/>
<dbReference type="InterPro" id="IPR018114">
    <property type="entry name" value="TRYPSIN_HIS"/>
</dbReference>
<evidence type="ECO:0000256" key="7">
    <source>
        <dbReference type="ARBA" id="ARBA00023145"/>
    </source>
</evidence>
<proteinExistence type="predicted"/>
<evidence type="ECO:0000256" key="8">
    <source>
        <dbReference type="ARBA" id="ARBA00023157"/>
    </source>
</evidence>
<dbReference type="Pfam" id="PF00089">
    <property type="entry name" value="Trypsin"/>
    <property type="match status" value="2"/>
</dbReference>
<evidence type="ECO:0000256" key="3">
    <source>
        <dbReference type="ARBA" id="ARBA00022670"/>
    </source>
</evidence>
<dbReference type="FunFam" id="2.40.10.10:FF:000068">
    <property type="entry name" value="transmembrane protease serine 2"/>
    <property type="match status" value="1"/>
</dbReference>
<dbReference type="RefSeq" id="XP_025832978.1">
    <property type="nucleotide sequence ID" value="XM_025977193.1"/>
</dbReference>
<dbReference type="PANTHER" id="PTHR24252">
    <property type="entry name" value="ACROSIN-RELATED"/>
    <property type="match status" value="1"/>
</dbReference>
<dbReference type="Proteomes" id="UP000192223">
    <property type="component" value="Unplaced"/>
</dbReference>
<gene>
    <name evidence="12" type="primary">LOC108745087</name>
</gene>
<keyword evidence="7" id="KW-0865">Zymogen</keyword>
<reference evidence="12" key="1">
    <citation type="submission" date="2025-08" db="UniProtKB">
        <authorList>
            <consortium name="RefSeq"/>
        </authorList>
    </citation>
    <scope>IDENTIFICATION</scope>
    <source>
        <tissue evidence="12">Entire body</tissue>
    </source>
</reference>
<evidence type="ECO:0000259" key="10">
    <source>
        <dbReference type="PROSITE" id="PS50240"/>
    </source>
</evidence>
<feature type="transmembrane region" description="Helical" evidence="9">
    <location>
        <begin position="265"/>
        <end position="292"/>
    </location>
</feature>
<keyword evidence="5" id="KW-0378">Hydrolase</keyword>
<dbReference type="Gene3D" id="2.40.10.10">
    <property type="entry name" value="Trypsin-like serine proteases"/>
    <property type="match status" value="2"/>
</dbReference>
<evidence type="ECO:0000313" key="11">
    <source>
        <dbReference type="Proteomes" id="UP000192223"/>
    </source>
</evidence>
<feature type="domain" description="Peptidase S1" evidence="10">
    <location>
        <begin position="316"/>
        <end position="549"/>
    </location>
</feature>
<name>A0A7F5RAI9_AGRPL</name>
<feature type="non-terminal residue" evidence="12">
    <location>
        <position position="1"/>
    </location>
</feature>
<keyword evidence="2" id="KW-0964">Secreted</keyword>
<dbReference type="GO" id="GO:0004252">
    <property type="term" value="F:serine-type endopeptidase activity"/>
    <property type="evidence" value="ECO:0007669"/>
    <property type="project" value="InterPro"/>
</dbReference>
<evidence type="ECO:0000256" key="4">
    <source>
        <dbReference type="ARBA" id="ARBA00022729"/>
    </source>
</evidence>
<dbReference type="GeneID" id="108745087"/>
<dbReference type="PROSITE" id="PS00134">
    <property type="entry name" value="TRYPSIN_HIS"/>
    <property type="match status" value="2"/>
</dbReference>
<evidence type="ECO:0000313" key="12">
    <source>
        <dbReference type="RefSeq" id="XP_025832978.1"/>
    </source>
</evidence>
<dbReference type="PRINTS" id="PR00722">
    <property type="entry name" value="CHYMOTRYPSIN"/>
</dbReference>
<dbReference type="GO" id="GO:0005576">
    <property type="term" value="C:extracellular region"/>
    <property type="evidence" value="ECO:0007669"/>
    <property type="project" value="UniProtKB-SubCell"/>
</dbReference>
<keyword evidence="9" id="KW-1133">Transmembrane helix</keyword>
<accession>A0A7F5RAI9</accession>